<feature type="non-terminal residue" evidence="1">
    <location>
        <position position="1"/>
    </location>
</feature>
<evidence type="ECO:0000313" key="1">
    <source>
        <dbReference type="EMBL" id="KAK3300658.1"/>
    </source>
</evidence>
<dbReference type="AlphaFoldDB" id="A0AAE0HQ34"/>
<organism evidence="1 2">
    <name type="scientific">Chaetomium fimeti</name>
    <dbReference type="NCBI Taxonomy" id="1854472"/>
    <lineage>
        <taxon>Eukaryota</taxon>
        <taxon>Fungi</taxon>
        <taxon>Dikarya</taxon>
        <taxon>Ascomycota</taxon>
        <taxon>Pezizomycotina</taxon>
        <taxon>Sordariomycetes</taxon>
        <taxon>Sordariomycetidae</taxon>
        <taxon>Sordariales</taxon>
        <taxon>Chaetomiaceae</taxon>
        <taxon>Chaetomium</taxon>
    </lineage>
</organism>
<reference evidence="1" key="1">
    <citation type="journal article" date="2023" name="Mol. Phylogenet. Evol.">
        <title>Genome-scale phylogeny and comparative genomics of the fungal order Sordariales.</title>
        <authorList>
            <person name="Hensen N."/>
            <person name="Bonometti L."/>
            <person name="Westerberg I."/>
            <person name="Brannstrom I.O."/>
            <person name="Guillou S."/>
            <person name="Cros-Aarteil S."/>
            <person name="Calhoun S."/>
            <person name="Haridas S."/>
            <person name="Kuo A."/>
            <person name="Mondo S."/>
            <person name="Pangilinan J."/>
            <person name="Riley R."/>
            <person name="LaButti K."/>
            <person name="Andreopoulos B."/>
            <person name="Lipzen A."/>
            <person name="Chen C."/>
            <person name="Yan M."/>
            <person name="Daum C."/>
            <person name="Ng V."/>
            <person name="Clum A."/>
            <person name="Steindorff A."/>
            <person name="Ohm R.A."/>
            <person name="Martin F."/>
            <person name="Silar P."/>
            <person name="Natvig D.O."/>
            <person name="Lalanne C."/>
            <person name="Gautier V."/>
            <person name="Ament-Velasquez S.L."/>
            <person name="Kruys A."/>
            <person name="Hutchinson M.I."/>
            <person name="Powell A.J."/>
            <person name="Barry K."/>
            <person name="Miller A.N."/>
            <person name="Grigoriev I.V."/>
            <person name="Debuchy R."/>
            <person name="Gladieux P."/>
            <person name="Hiltunen Thoren M."/>
            <person name="Johannesson H."/>
        </authorList>
    </citation>
    <scope>NUCLEOTIDE SEQUENCE</scope>
    <source>
        <strain evidence="1">CBS 168.71</strain>
    </source>
</reference>
<dbReference type="Proteomes" id="UP001278766">
    <property type="component" value="Unassembled WGS sequence"/>
</dbReference>
<accession>A0AAE0HQ34</accession>
<protein>
    <submittedName>
        <fullName evidence="1">Uncharacterized protein</fullName>
    </submittedName>
</protein>
<dbReference type="GeneID" id="87836227"/>
<dbReference type="RefSeq" id="XP_062664172.1">
    <property type="nucleotide sequence ID" value="XM_062799279.1"/>
</dbReference>
<evidence type="ECO:0000313" key="2">
    <source>
        <dbReference type="Proteomes" id="UP001278766"/>
    </source>
</evidence>
<reference evidence="1" key="2">
    <citation type="submission" date="2023-06" db="EMBL/GenBank/DDBJ databases">
        <authorList>
            <consortium name="Lawrence Berkeley National Laboratory"/>
            <person name="Haridas S."/>
            <person name="Hensen N."/>
            <person name="Bonometti L."/>
            <person name="Westerberg I."/>
            <person name="Brannstrom I.O."/>
            <person name="Guillou S."/>
            <person name="Cros-Aarteil S."/>
            <person name="Calhoun S."/>
            <person name="Kuo A."/>
            <person name="Mondo S."/>
            <person name="Pangilinan J."/>
            <person name="Riley R."/>
            <person name="Labutti K."/>
            <person name="Andreopoulos B."/>
            <person name="Lipzen A."/>
            <person name="Chen C."/>
            <person name="Yanf M."/>
            <person name="Daum C."/>
            <person name="Ng V."/>
            <person name="Clum A."/>
            <person name="Steindorff A."/>
            <person name="Ohm R."/>
            <person name="Martin F."/>
            <person name="Silar P."/>
            <person name="Natvig D."/>
            <person name="Lalanne C."/>
            <person name="Gautier V."/>
            <person name="Ament-Velasquez S.L."/>
            <person name="Kruys A."/>
            <person name="Hutchinson M.I."/>
            <person name="Powell A.J."/>
            <person name="Barry K."/>
            <person name="Miller A.N."/>
            <person name="Grigoriev I.V."/>
            <person name="Debuchy R."/>
            <person name="Gladieux P."/>
            <person name="Thoren M.H."/>
            <person name="Johannesson H."/>
        </authorList>
    </citation>
    <scope>NUCLEOTIDE SEQUENCE</scope>
    <source>
        <strain evidence="1">CBS 168.71</strain>
    </source>
</reference>
<name>A0AAE0HQ34_9PEZI</name>
<keyword evidence="2" id="KW-1185">Reference proteome</keyword>
<gene>
    <name evidence="1" type="ORF">B0H64DRAFT_20242</name>
</gene>
<comment type="caution">
    <text evidence="1">The sequence shown here is derived from an EMBL/GenBank/DDBJ whole genome shotgun (WGS) entry which is preliminary data.</text>
</comment>
<sequence length="217" mass="24246">LIVYLSPQFCSYQLCFPPSHQPCSHQLQSNSHLSFEQTHHTTKMLGSSQTHSVSMDHVQSKSLKKEHHAQSKLHGCSLLGIAWPTTDASSRDRPMPTVYACLGGTTINDGSSNPKSARKKLFEKIASAIDGQLSDLNANPVDITYVYATIFSRTEGWVEQHPQANAVVRDFIKGHFRSRNRQVNVRSVPYRNTNTAAGVTVSYYPHYYNDRKGPVSI</sequence>
<dbReference type="EMBL" id="JAUEPN010000001">
    <property type="protein sequence ID" value="KAK3300658.1"/>
    <property type="molecule type" value="Genomic_DNA"/>
</dbReference>
<proteinExistence type="predicted"/>